<proteinExistence type="inferred from homology"/>
<organism evidence="9">
    <name type="scientific">Micromonospora sp. HUAS YX12</name>
    <dbReference type="NCBI Taxonomy" id="3156396"/>
    <lineage>
        <taxon>Bacteria</taxon>
        <taxon>Bacillati</taxon>
        <taxon>Actinomycetota</taxon>
        <taxon>Actinomycetes</taxon>
        <taxon>Micromonosporales</taxon>
        <taxon>Micromonosporaceae</taxon>
        <taxon>Micromonospora</taxon>
    </lineage>
</organism>
<feature type="transmembrane region" description="Helical" evidence="6">
    <location>
        <begin position="200"/>
        <end position="217"/>
    </location>
</feature>
<keyword evidence="4 6" id="KW-0472">Membrane</keyword>
<sequence length="282" mass="30400">MTVDESTTRQRDTPTPAWEAPPERRGPGWFVGDVLLLAGRNIRHMQRRPDQLMAAILQPMMFFILFTYVFGGAISVPGGDYKQFVLPGVFGQIVVFGGIAGMCVGIAEDLRNGMMDRFRSLPMSDSAVLIGRTLAETFRNLIALVVTGAVGYAFGFRLHGTFMQVLAGIGVLLLFGFALCWVLSVVGVTASSAEGAQSTAMPWMFLLGFVSSAFVPSESMPGWLRPFSDNSPVTLTINAARDYFNGVSPGSDAVASVLWSLGLLVVFVPLATALFRKATART</sequence>
<feature type="region of interest" description="Disordered" evidence="7">
    <location>
        <begin position="1"/>
        <end position="25"/>
    </location>
</feature>
<evidence type="ECO:0000256" key="7">
    <source>
        <dbReference type="SAM" id="MobiDB-lite"/>
    </source>
</evidence>
<evidence type="ECO:0000256" key="4">
    <source>
        <dbReference type="ARBA" id="ARBA00023136"/>
    </source>
</evidence>
<dbReference type="AlphaFoldDB" id="A0AAU7QZ17"/>
<evidence type="ECO:0000256" key="2">
    <source>
        <dbReference type="ARBA" id="ARBA00022692"/>
    </source>
</evidence>
<dbReference type="RefSeq" id="WP_349877566.1">
    <property type="nucleotide sequence ID" value="NZ_CP157974.1"/>
</dbReference>
<feature type="transmembrane region" description="Helical" evidence="6">
    <location>
        <begin position="84"/>
        <end position="107"/>
    </location>
</feature>
<keyword evidence="3 6" id="KW-1133">Transmembrane helix</keyword>
<accession>A0AAU7QZ17</accession>
<gene>
    <name evidence="9" type="ORF">ABIH81_26405</name>
</gene>
<dbReference type="InterPro" id="IPR047817">
    <property type="entry name" value="ABC2_TM_bact-type"/>
</dbReference>
<dbReference type="PROSITE" id="PS51012">
    <property type="entry name" value="ABC_TM2"/>
    <property type="match status" value="1"/>
</dbReference>
<protein>
    <recommendedName>
        <fullName evidence="6">Transport permease protein</fullName>
    </recommendedName>
</protein>
<evidence type="ECO:0000313" key="9">
    <source>
        <dbReference type="EMBL" id="XBT81149.1"/>
    </source>
</evidence>
<keyword evidence="6" id="KW-1003">Cell membrane</keyword>
<dbReference type="InterPro" id="IPR051784">
    <property type="entry name" value="Nod_factor_ABC_transporter"/>
</dbReference>
<dbReference type="GO" id="GO:0043190">
    <property type="term" value="C:ATP-binding cassette (ABC) transporter complex"/>
    <property type="evidence" value="ECO:0007669"/>
    <property type="project" value="InterPro"/>
</dbReference>
<comment type="subcellular location">
    <subcellularLocation>
        <location evidence="6">Cell membrane</location>
        <topology evidence="6">Multi-pass membrane protein</topology>
    </subcellularLocation>
    <subcellularLocation>
        <location evidence="1">Membrane</location>
        <topology evidence="1">Multi-pass membrane protein</topology>
    </subcellularLocation>
</comment>
<dbReference type="PANTHER" id="PTHR43229:SF2">
    <property type="entry name" value="NODULATION PROTEIN J"/>
    <property type="match status" value="1"/>
</dbReference>
<feature type="domain" description="ABC transmembrane type-2" evidence="8">
    <location>
        <begin position="50"/>
        <end position="278"/>
    </location>
</feature>
<reference evidence="9" key="1">
    <citation type="submission" date="2024-06" db="EMBL/GenBank/DDBJ databases">
        <title>Micromonospora sp. strain HUAS YX12 genome sequences.</title>
        <authorList>
            <person name="Mo P."/>
        </authorList>
    </citation>
    <scope>NUCLEOTIDE SEQUENCE</scope>
    <source>
        <strain evidence="9">HUAS YX12</strain>
    </source>
</reference>
<name>A0AAU7QZ17_9ACTN</name>
<evidence type="ECO:0000256" key="6">
    <source>
        <dbReference type="RuleBase" id="RU361157"/>
    </source>
</evidence>
<comment type="similarity">
    <text evidence="6">Belongs to the ABC-2 integral membrane protein family.</text>
</comment>
<evidence type="ECO:0000256" key="5">
    <source>
        <dbReference type="ARBA" id="ARBA00023251"/>
    </source>
</evidence>
<keyword evidence="5" id="KW-0046">Antibiotic resistance</keyword>
<dbReference type="InterPro" id="IPR000412">
    <property type="entry name" value="ABC_2_transport"/>
</dbReference>
<feature type="transmembrane region" description="Helical" evidence="6">
    <location>
        <begin position="165"/>
        <end position="188"/>
    </location>
</feature>
<dbReference type="EMBL" id="CP157974">
    <property type="protein sequence ID" value="XBT81149.1"/>
    <property type="molecule type" value="Genomic_DNA"/>
</dbReference>
<feature type="compositionally biased region" description="Basic and acidic residues" evidence="7">
    <location>
        <begin position="1"/>
        <end position="12"/>
    </location>
</feature>
<feature type="transmembrane region" description="Helical" evidence="6">
    <location>
        <begin position="141"/>
        <end position="159"/>
    </location>
</feature>
<dbReference type="GO" id="GO:0140359">
    <property type="term" value="F:ABC-type transporter activity"/>
    <property type="evidence" value="ECO:0007669"/>
    <property type="project" value="InterPro"/>
</dbReference>
<dbReference type="GO" id="GO:0046677">
    <property type="term" value="P:response to antibiotic"/>
    <property type="evidence" value="ECO:0007669"/>
    <property type="project" value="UniProtKB-KW"/>
</dbReference>
<feature type="transmembrane region" description="Helical" evidence="6">
    <location>
        <begin position="253"/>
        <end position="275"/>
    </location>
</feature>
<dbReference type="InterPro" id="IPR013525">
    <property type="entry name" value="ABC2_TM"/>
</dbReference>
<evidence type="ECO:0000259" key="8">
    <source>
        <dbReference type="PROSITE" id="PS51012"/>
    </source>
</evidence>
<keyword evidence="2 6" id="KW-0812">Transmembrane</keyword>
<dbReference type="Pfam" id="PF01061">
    <property type="entry name" value="ABC2_membrane"/>
    <property type="match status" value="1"/>
</dbReference>
<dbReference type="PANTHER" id="PTHR43229">
    <property type="entry name" value="NODULATION PROTEIN J"/>
    <property type="match status" value="1"/>
</dbReference>
<evidence type="ECO:0000256" key="3">
    <source>
        <dbReference type="ARBA" id="ARBA00022989"/>
    </source>
</evidence>
<feature type="transmembrane region" description="Helical" evidence="6">
    <location>
        <begin position="52"/>
        <end position="78"/>
    </location>
</feature>
<evidence type="ECO:0000256" key="1">
    <source>
        <dbReference type="ARBA" id="ARBA00004141"/>
    </source>
</evidence>
<keyword evidence="6" id="KW-0813">Transport</keyword>
<dbReference type="PIRSF" id="PIRSF006648">
    <property type="entry name" value="DrrB"/>
    <property type="match status" value="1"/>
</dbReference>